<keyword evidence="5" id="KW-0804">Transcription</keyword>
<evidence type="ECO:0000256" key="6">
    <source>
        <dbReference type="SAM" id="MobiDB-lite"/>
    </source>
</evidence>
<dbReference type="Pfam" id="PF08281">
    <property type="entry name" value="Sigma70_r4_2"/>
    <property type="match status" value="1"/>
</dbReference>
<dbReference type="Gene3D" id="1.10.10.10">
    <property type="entry name" value="Winged helix-like DNA-binding domain superfamily/Winged helix DNA-binding domain"/>
    <property type="match status" value="1"/>
</dbReference>
<evidence type="ECO:0000313" key="9">
    <source>
        <dbReference type="EMBL" id="RKT79499.1"/>
    </source>
</evidence>
<keyword evidence="4" id="KW-0238">DNA-binding</keyword>
<sequence length="221" mass="24204">MPDFVSDESPGRDAPPDAPPDEADAADAGTGGREPSRPRTWAEAADSTLRRAATFGDIDAFHEIVGRHGPAMLRYASRTLNDRGDAEEAVQDAFVAAWRTLPDFRGHSTLRTWLFTITRRKAIDLVRRRRPLPVTDDELLERAVGATPGPSVGEGSGFVEALDTALAALPESQRSVWLLREVEEMSYAEIAQVQRTTETAVRGKLARARAGLQTMLEGWKP</sequence>
<accession>A0A495Y1K5</accession>
<dbReference type="NCBIfam" id="TIGR02937">
    <property type="entry name" value="sigma70-ECF"/>
    <property type="match status" value="1"/>
</dbReference>
<proteinExistence type="inferred from homology"/>
<evidence type="ECO:0000259" key="7">
    <source>
        <dbReference type="Pfam" id="PF04542"/>
    </source>
</evidence>
<dbReference type="InterPro" id="IPR036388">
    <property type="entry name" value="WH-like_DNA-bd_sf"/>
</dbReference>
<feature type="domain" description="RNA polymerase sigma factor 70 region 4 type 2" evidence="8">
    <location>
        <begin position="160"/>
        <end position="210"/>
    </location>
</feature>
<dbReference type="AlphaFoldDB" id="A0A495Y1K5"/>
<feature type="domain" description="RNA polymerase sigma-70 region 2" evidence="7">
    <location>
        <begin position="65"/>
        <end position="130"/>
    </location>
</feature>
<keyword evidence="3" id="KW-0731">Sigma factor</keyword>
<keyword evidence="10" id="KW-1185">Reference proteome</keyword>
<dbReference type="InterPro" id="IPR013249">
    <property type="entry name" value="RNA_pol_sigma70_r4_t2"/>
</dbReference>
<dbReference type="Proteomes" id="UP000278440">
    <property type="component" value="Unassembled WGS sequence"/>
</dbReference>
<dbReference type="Gene3D" id="1.10.1740.10">
    <property type="match status" value="1"/>
</dbReference>
<dbReference type="InterPro" id="IPR014284">
    <property type="entry name" value="RNA_pol_sigma-70_dom"/>
</dbReference>
<dbReference type="InterPro" id="IPR007627">
    <property type="entry name" value="RNA_pol_sigma70_r2"/>
</dbReference>
<dbReference type="PANTHER" id="PTHR43133">
    <property type="entry name" value="RNA POLYMERASE ECF-TYPE SIGMA FACTO"/>
    <property type="match status" value="1"/>
</dbReference>
<dbReference type="OrthoDB" id="9811152at2"/>
<evidence type="ECO:0000256" key="5">
    <source>
        <dbReference type="ARBA" id="ARBA00023163"/>
    </source>
</evidence>
<dbReference type="GO" id="GO:0003677">
    <property type="term" value="F:DNA binding"/>
    <property type="evidence" value="ECO:0007669"/>
    <property type="project" value="UniProtKB-KW"/>
</dbReference>
<evidence type="ECO:0000259" key="8">
    <source>
        <dbReference type="Pfam" id="PF08281"/>
    </source>
</evidence>
<reference evidence="9 10" key="1">
    <citation type="submission" date="2018-10" db="EMBL/GenBank/DDBJ databases">
        <title>Sequencing the genomes of 1000 actinobacteria strains.</title>
        <authorList>
            <person name="Klenk H.-P."/>
        </authorList>
    </citation>
    <scope>NUCLEOTIDE SEQUENCE [LARGE SCALE GENOMIC DNA]</scope>
    <source>
        <strain evidence="9 10">DSM 44267</strain>
    </source>
</reference>
<dbReference type="GO" id="GO:0006352">
    <property type="term" value="P:DNA-templated transcription initiation"/>
    <property type="evidence" value="ECO:0007669"/>
    <property type="project" value="InterPro"/>
</dbReference>
<evidence type="ECO:0000313" key="10">
    <source>
        <dbReference type="Proteomes" id="UP000278440"/>
    </source>
</evidence>
<dbReference type="EMBL" id="RBXT01000001">
    <property type="protein sequence ID" value="RKT79499.1"/>
    <property type="molecule type" value="Genomic_DNA"/>
</dbReference>
<protein>
    <submittedName>
        <fullName evidence="9">RNA polymerase sigma-70 factor (ECF subfamily)</fullName>
    </submittedName>
</protein>
<evidence type="ECO:0000256" key="1">
    <source>
        <dbReference type="ARBA" id="ARBA00010641"/>
    </source>
</evidence>
<keyword evidence="2" id="KW-0805">Transcription regulation</keyword>
<organism evidence="9 10">
    <name type="scientific">Terracoccus luteus</name>
    <dbReference type="NCBI Taxonomy" id="53356"/>
    <lineage>
        <taxon>Bacteria</taxon>
        <taxon>Bacillati</taxon>
        <taxon>Actinomycetota</taxon>
        <taxon>Actinomycetes</taxon>
        <taxon>Micrococcales</taxon>
        <taxon>Intrasporangiaceae</taxon>
        <taxon>Terracoccus</taxon>
    </lineage>
</organism>
<dbReference type="PANTHER" id="PTHR43133:SF8">
    <property type="entry name" value="RNA POLYMERASE SIGMA FACTOR HI_1459-RELATED"/>
    <property type="match status" value="1"/>
</dbReference>
<evidence type="ECO:0000256" key="4">
    <source>
        <dbReference type="ARBA" id="ARBA00023125"/>
    </source>
</evidence>
<comment type="similarity">
    <text evidence="1">Belongs to the sigma-70 factor family. ECF subfamily.</text>
</comment>
<dbReference type="InterPro" id="IPR013324">
    <property type="entry name" value="RNA_pol_sigma_r3/r4-like"/>
</dbReference>
<dbReference type="SUPFAM" id="SSF88946">
    <property type="entry name" value="Sigma2 domain of RNA polymerase sigma factors"/>
    <property type="match status" value="1"/>
</dbReference>
<dbReference type="GO" id="GO:0016987">
    <property type="term" value="F:sigma factor activity"/>
    <property type="evidence" value="ECO:0007669"/>
    <property type="project" value="UniProtKB-KW"/>
</dbReference>
<name>A0A495Y1K5_9MICO</name>
<feature type="region of interest" description="Disordered" evidence="6">
    <location>
        <begin position="1"/>
        <end position="41"/>
    </location>
</feature>
<comment type="caution">
    <text evidence="9">The sequence shown here is derived from an EMBL/GenBank/DDBJ whole genome shotgun (WGS) entry which is preliminary data.</text>
</comment>
<evidence type="ECO:0000256" key="3">
    <source>
        <dbReference type="ARBA" id="ARBA00023082"/>
    </source>
</evidence>
<dbReference type="InterPro" id="IPR013325">
    <property type="entry name" value="RNA_pol_sigma_r2"/>
</dbReference>
<dbReference type="Pfam" id="PF04542">
    <property type="entry name" value="Sigma70_r2"/>
    <property type="match status" value="1"/>
</dbReference>
<dbReference type="CDD" id="cd06171">
    <property type="entry name" value="Sigma70_r4"/>
    <property type="match status" value="1"/>
</dbReference>
<evidence type="ECO:0000256" key="2">
    <source>
        <dbReference type="ARBA" id="ARBA00023015"/>
    </source>
</evidence>
<gene>
    <name evidence="9" type="ORF">DFJ68_2972</name>
</gene>
<dbReference type="SUPFAM" id="SSF88659">
    <property type="entry name" value="Sigma3 and sigma4 domains of RNA polymerase sigma factors"/>
    <property type="match status" value="1"/>
</dbReference>
<dbReference type="InterPro" id="IPR039425">
    <property type="entry name" value="RNA_pol_sigma-70-like"/>
</dbReference>